<evidence type="ECO:0000313" key="5">
    <source>
        <dbReference type="Proteomes" id="UP000029221"/>
    </source>
</evidence>
<evidence type="ECO:0000259" key="3">
    <source>
        <dbReference type="PROSITE" id="PS51123"/>
    </source>
</evidence>
<evidence type="ECO:0000313" key="4">
    <source>
        <dbReference type="EMBL" id="GAK96365.1"/>
    </source>
</evidence>
<dbReference type="InterPro" id="IPR050330">
    <property type="entry name" value="Bact_OuterMem_StrucFunc"/>
</dbReference>
<gene>
    <name evidence="4" type="ORF">JCM19294_1878</name>
</gene>
<keyword evidence="5" id="KW-1185">Reference proteome</keyword>
<dbReference type="Proteomes" id="UP000029221">
    <property type="component" value="Unassembled WGS sequence"/>
</dbReference>
<dbReference type="EMBL" id="BBML01000002">
    <property type="protein sequence ID" value="GAK96365.1"/>
    <property type="molecule type" value="Genomic_DNA"/>
</dbReference>
<dbReference type="InterPro" id="IPR006665">
    <property type="entry name" value="OmpA-like"/>
</dbReference>
<reference evidence="4" key="1">
    <citation type="journal article" date="2014" name="Genome Announc.">
        <title>Draft Genome Sequences of Marine Flavobacterium Nonlabens Strains NR17, NR24, NR27, NR32, NR33, and Ara13.</title>
        <authorList>
            <person name="Nakanishi M."/>
            <person name="Meirelles P."/>
            <person name="Suzuki R."/>
            <person name="Takatani N."/>
            <person name="Mino S."/>
            <person name="Suda W."/>
            <person name="Oshima K."/>
            <person name="Hattori M."/>
            <person name="Ohkuma M."/>
            <person name="Hosokawa M."/>
            <person name="Miyashita K."/>
            <person name="Thompson F.L."/>
            <person name="Niwa A."/>
            <person name="Sawabe T."/>
            <person name="Sawabe T."/>
        </authorList>
    </citation>
    <scope>NUCLEOTIDE SEQUENCE [LARGE SCALE GENOMIC DNA]</scope>
    <source>
        <strain evidence="4">JCM 19294</strain>
    </source>
</reference>
<name>A0A090PZZ5_9FLAO</name>
<dbReference type="AlphaFoldDB" id="A0A090PZZ5"/>
<dbReference type="CDD" id="cd07185">
    <property type="entry name" value="OmpA_C-like"/>
    <property type="match status" value="1"/>
</dbReference>
<dbReference type="eggNOG" id="COG1360">
    <property type="taxonomic scope" value="Bacteria"/>
</dbReference>
<proteinExistence type="predicted"/>
<keyword evidence="2" id="KW-0175">Coiled coil</keyword>
<dbReference type="GO" id="GO:0016020">
    <property type="term" value="C:membrane"/>
    <property type="evidence" value="ECO:0007669"/>
    <property type="project" value="UniProtKB-UniRule"/>
</dbReference>
<dbReference type="STRING" id="319236.BST91_08365"/>
<dbReference type="InterPro" id="IPR036737">
    <property type="entry name" value="OmpA-like_sf"/>
</dbReference>
<dbReference type="SUPFAM" id="SSF103088">
    <property type="entry name" value="OmpA-like"/>
    <property type="match status" value="1"/>
</dbReference>
<dbReference type="PROSITE" id="PS51257">
    <property type="entry name" value="PROKAR_LIPOPROTEIN"/>
    <property type="match status" value="1"/>
</dbReference>
<evidence type="ECO:0000256" key="1">
    <source>
        <dbReference type="PROSITE-ProRule" id="PRU00473"/>
    </source>
</evidence>
<organism evidence="4 5">
    <name type="scientific">Nonlabens tegetincola</name>
    <dbReference type="NCBI Taxonomy" id="323273"/>
    <lineage>
        <taxon>Bacteria</taxon>
        <taxon>Pseudomonadati</taxon>
        <taxon>Bacteroidota</taxon>
        <taxon>Flavobacteriia</taxon>
        <taxon>Flavobacteriales</taxon>
        <taxon>Flavobacteriaceae</taxon>
        <taxon>Nonlabens</taxon>
    </lineage>
</organism>
<feature type="domain" description="OmpA-like" evidence="3">
    <location>
        <begin position="144"/>
        <end position="267"/>
    </location>
</feature>
<dbReference type="PANTHER" id="PTHR30329">
    <property type="entry name" value="STATOR ELEMENT OF FLAGELLAR MOTOR COMPLEX"/>
    <property type="match status" value="1"/>
</dbReference>
<dbReference type="Pfam" id="PF00691">
    <property type="entry name" value="OmpA"/>
    <property type="match status" value="1"/>
</dbReference>
<keyword evidence="4" id="KW-0969">Cilium</keyword>
<protein>
    <submittedName>
        <fullName evidence="4">Flagellar motor rotation protein MotB</fullName>
    </submittedName>
</protein>
<dbReference type="RefSeq" id="WP_042277640.1">
    <property type="nucleotide sequence ID" value="NZ_BBML01000002.1"/>
</dbReference>
<dbReference type="Gene3D" id="3.30.1330.60">
    <property type="entry name" value="OmpA-like domain"/>
    <property type="match status" value="1"/>
</dbReference>
<accession>A0A090PZZ5</accession>
<sequence>MIKKIFIATGVVLLTTSCVSKKKYTELESQYNTTVSQLQKTRVEKEQLENRMNEIEMRVDRYNAKIASLKTEKDGMLVSQDNGDLVMSENNKKAMRATLKDVPAAKLAGATTLKDSLNVAIAHNMSKKLSGLPENSDLNVSVDETVVMIDIDDDMLFKDSSYRIGKDADGILNRIAQVVNSEPSLEVLIVGHTDSRTVKEGSYIKDNWDLSTERSASIVRRLENKFNVSPDQLIVAGRGSYDPVVANDSKENMAKNRRTQIVIMPNLDKFFALLESEVAAVNRTND</sequence>
<keyword evidence="1" id="KW-0472">Membrane</keyword>
<evidence type="ECO:0000256" key="2">
    <source>
        <dbReference type="SAM" id="Coils"/>
    </source>
</evidence>
<feature type="coiled-coil region" evidence="2">
    <location>
        <begin position="31"/>
        <end position="72"/>
    </location>
</feature>
<comment type="caution">
    <text evidence="4">The sequence shown here is derived from an EMBL/GenBank/DDBJ whole genome shotgun (WGS) entry which is preliminary data.</text>
</comment>
<dbReference type="PROSITE" id="PS51123">
    <property type="entry name" value="OMPA_2"/>
    <property type="match status" value="1"/>
</dbReference>
<dbReference type="PANTHER" id="PTHR30329:SF21">
    <property type="entry name" value="LIPOPROTEIN YIAD-RELATED"/>
    <property type="match status" value="1"/>
</dbReference>
<keyword evidence="4" id="KW-0282">Flagellum</keyword>
<keyword evidence="4" id="KW-0966">Cell projection</keyword>